<feature type="domain" description="BTB" evidence="1">
    <location>
        <begin position="352"/>
        <end position="407"/>
    </location>
</feature>
<dbReference type="Gene3D" id="3.30.710.10">
    <property type="entry name" value="Potassium Channel Kv1.1, Chain A"/>
    <property type="match status" value="1"/>
</dbReference>
<evidence type="ECO:0000259" key="2">
    <source>
        <dbReference type="PROSITE" id="PS50144"/>
    </source>
</evidence>
<accession>A0A8X7CLD8</accession>
<dbReference type="PANTHER" id="PTHR24413">
    <property type="entry name" value="SPECKLE-TYPE POZ PROTEIN"/>
    <property type="match status" value="1"/>
</dbReference>
<protein>
    <submittedName>
        <fullName evidence="3">Protein roadkill</fullName>
    </submittedName>
</protein>
<dbReference type="PROSITE" id="PS50097">
    <property type="entry name" value="BTB"/>
    <property type="match status" value="1"/>
</dbReference>
<sequence>MATPDYNIKNTCTFLWNIQNVNFLCLKTTQKIESPVFVVDVLENTEWVLQLYPRGYSSADKIGFYVHRKADGSGTDNIDVYFELAFLSSSGNTLCNSRSAKLTFSKGSSWGFDSFVIQSTVLSSKEYLPYNILIARCKMWRCDKKVGVDKYFLAKTLVAVQRISFQWEIEKFSTIGFNDTKHSVIRSITNEVLAIFYLNLTGKTVGGEKIEISIHVFDPNAKSLLFKTFVKNFNGYFYNCGEKEFPCDGCEIIETLTLTRSKSELKSTERGETIFLMNGVLTLYCECFISTKIVSETIGTIDFGIGSLDTAPPAVQKVVKVPPVETVGGLPTDEIFSLREDLGSLCCRDDLSDMKLRTTTTTIPVHMAVLGARSSVFKAMFSSDMKEVQGVRDNDGQHGRRMLLYMHRQAGGPPWGRLQLHAAATRFASFWSKCTAILQAKLSPTNACQILSLADIHQYKALKKTIQKYILNRGETIFSSEEWESLMDANPRLAAETMHINWNKH</sequence>
<dbReference type="SUPFAM" id="SSF49599">
    <property type="entry name" value="TRAF domain-like"/>
    <property type="match status" value="1"/>
</dbReference>
<dbReference type="SMART" id="SM00061">
    <property type="entry name" value="MATH"/>
    <property type="match status" value="1"/>
</dbReference>
<gene>
    <name evidence="3" type="primary">rdx_15</name>
    <name evidence="3" type="ORF">TNIN_344031</name>
</gene>
<dbReference type="Pfam" id="PF22486">
    <property type="entry name" value="MATH_2"/>
    <property type="match status" value="1"/>
</dbReference>
<proteinExistence type="predicted"/>
<dbReference type="Gene3D" id="2.60.210.10">
    <property type="entry name" value="Apoptosis, Tumor Necrosis Factor Receptor Associated Protein 2, Chain A"/>
    <property type="match status" value="1"/>
</dbReference>
<dbReference type="InterPro" id="IPR008974">
    <property type="entry name" value="TRAF-like"/>
</dbReference>
<keyword evidence="4" id="KW-1185">Reference proteome</keyword>
<dbReference type="InterPro" id="IPR011333">
    <property type="entry name" value="SKP1/BTB/POZ_sf"/>
</dbReference>
<dbReference type="OrthoDB" id="10328982at2759"/>
<evidence type="ECO:0000259" key="1">
    <source>
        <dbReference type="PROSITE" id="PS50097"/>
    </source>
</evidence>
<reference evidence="3" key="1">
    <citation type="submission" date="2020-08" db="EMBL/GenBank/DDBJ databases">
        <title>Multicomponent nature underlies the extraordinary mechanical properties of spider dragline silk.</title>
        <authorList>
            <person name="Kono N."/>
            <person name="Nakamura H."/>
            <person name="Mori M."/>
            <person name="Yoshida Y."/>
            <person name="Ohtoshi R."/>
            <person name="Malay A.D."/>
            <person name="Moran D.A.P."/>
            <person name="Tomita M."/>
            <person name="Numata K."/>
            <person name="Arakawa K."/>
        </authorList>
    </citation>
    <scope>NUCLEOTIDE SEQUENCE</scope>
</reference>
<organism evidence="3 4">
    <name type="scientific">Trichonephila inaurata madagascariensis</name>
    <dbReference type="NCBI Taxonomy" id="2747483"/>
    <lineage>
        <taxon>Eukaryota</taxon>
        <taxon>Metazoa</taxon>
        <taxon>Ecdysozoa</taxon>
        <taxon>Arthropoda</taxon>
        <taxon>Chelicerata</taxon>
        <taxon>Arachnida</taxon>
        <taxon>Araneae</taxon>
        <taxon>Araneomorphae</taxon>
        <taxon>Entelegynae</taxon>
        <taxon>Araneoidea</taxon>
        <taxon>Nephilidae</taxon>
        <taxon>Trichonephila</taxon>
        <taxon>Trichonephila inaurata</taxon>
    </lineage>
</organism>
<dbReference type="SUPFAM" id="SSF54695">
    <property type="entry name" value="POZ domain"/>
    <property type="match status" value="1"/>
</dbReference>
<dbReference type="InterPro" id="IPR000210">
    <property type="entry name" value="BTB/POZ_dom"/>
</dbReference>
<dbReference type="AlphaFoldDB" id="A0A8X7CLD8"/>
<dbReference type="CDD" id="cd00121">
    <property type="entry name" value="MATH"/>
    <property type="match status" value="1"/>
</dbReference>
<dbReference type="Proteomes" id="UP000886998">
    <property type="component" value="Unassembled WGS sequence"/>
</dbReference>
<comment type="caution">
    <text evidence="3">The sequence shown here is derived from an EMBL/GenBank/DDBJ whole genome shotgun (WGS) entry which is preliminary data.</text>
</comment>
<name>A0A8X7CLD8_9ARAC</name>
<dbReference type="Gene3D" id="1.25.40.420">
    <property type="match status" value="1"/>
</dbReference>
<dbReference type="PROSITE" id="PS50144">
    <property type="entry name" value="MATH"/>
    <property type="match status" value="1"/>
</dbReference>
<dbReference type="InterPro" id="IPR002083">
    <property type="entry name" value="MATH/TRAF_dom"/>
</dbReference>
<dbReference type="Pfam" id="PF00651">
    <property type="entry name" value="BTB"/>
    <property type="match status" value="1"/>
</dbReference>
<evidence type="ECO:0000313" key="4">
    <source>
        <dbReference type="Proteomes" id="UP000886998"/>
    </source>
</evidence>
<evidence type="ECO:0000313" key="3">
    <source>
        <dbReference type="EMBL" id="GFY71946.1"/>
    </source>
</evidence>
<dbReference type="GO" id="GO:0030163">
    <property type="term" value="P:protein catabolic process"/>
    <property type="evidence" value="ECO:0007669"/>
    <property type="project" value="UniProtKB-ARBA"/>
</dbReference>
<dbReference type="EMBL" id="BMAV01019178">
    <property type="protein sequence ID" value="GFY71946.1"/>
    <property type="molecule type" value="Genomic_DNA"/>
</dbReference>
<feature type="domain" description="MATH" evidence="2">
    <location>
        <begin position="11"/>
        <end position="139"/>
    </location>
</feature>